<dbReference type="Proteomes" id="UP000310636">
    <property type="component" value="Unassembled WGS sequence"/>
</dbReference>
<comment type="caution">
    <text evidence="2">The sequence shown here is derived from an EMBL/GenBank/DDBJ whole genome shotgun (WGS) entry which is preliminary data.</text>
</comment>
<dbReference type="AlphaFoldDB" id="A0A4S4C3F2"/>
<sequence length="120" mass="14234">MDYEELINYLLIQFPSLKEEYLENEHMHGLPHCVYETILVPEIEVWCKTKNDNNLVKLSDFLEELLLSDDSKIKEVVNVSVLEPIVLGSKDIIPYLSRHLHEVSQQELDYWQKRYSINDN</sequence>
<evidence type="ECO:0000259" key="1">
    <source>
        <dbReference type="Pfam" id="PF24722"/>
    </source>
</evidence>
<proteinExistence type="predicted"/>
<reference evidence="2 3" key="1">
    <citation type="submission" date="2019-04" db="EMBL/GenBank/DDBJ databases">
        <title>Cohnella sp. nov. isolated from preserved vegetables.</title>
        <authorList>
            <person name="Lin S.-Y."/>
            <person name="Hung M.-H."/>
            <person name="Young C.-C."/>
        </authorList>
    </citation>
    <scope>NUCLEOTIDE SEQUENCE [LARGE SCALE GENOMIC DNA]</scope>
    <source>
        <strain evidence="2 3">CC-MHH1044</strain>
    </source>
</reference>
<dbReference type="EMBL" id="SSOB01000008">
    <property type="protein sequence ID" value="THF81685.1"/>
    <property type="molecule type" value="Genomic_DNA"/>
</dbReference>
<gene>
    <name evidence="2" type="ORF">E6C55_08120</name>
</gene>
<evidence type="ECO:0000313" key="2">
    <source>
        <dbReference type="EMBL" id="THF81685.1"/>
    </source>
</evidence>
<organism evidence="2 3">
    <name type="scientific">Cohnella fermenti</name>
    <dbReference type="NCBI Taxonomy" id="2565925"/>
    <lineage>
        <taxon>Bacteria</taxon>
        <taxon>Bacillati</taxon>
        <taxon>Bacillota</taxon>
        <taxon>Bacilli</taxon>
        <taxon>Bacillales</taxon>
        <taxon>Paenibacillaceae</taxon>
        <taxon>Cohnella</taxon>
    </lineage>
</organism>
<protein>
    <recommendedName>
        <fullName evidence="1">DUF7674 domain-containing protein</fullName>
    </recommendedName>
</protein>
<evidence type="ECO:0000313" key="3">
    <source>
        <dbReference type="Proteomes" id="UP000310636"/>
    </source>
</evidence>
<dbReference type="Pfam" id="PF24722">
    <property type="entry name" value="DUF7674"/>
    <property type="match status" value="1"/>
</dbReference>
<accession>A0A4S4C3F2</accession>
<name>A0A4S4C3F2_9BACL</name>
<keyword evidence="3" id="KW-1185">Reference proteome</keyword>
<dbReference type="RefSeq" id="WP_136369281.1">
    <property type="nucleotide sequence ID" value="NZ_SSOB01000008.1"/>
</dbReference>
<dbReference type="InterPro" id="IPR056091">
    <property type="entry name" value="DUF7674"/>
</dbReference>
<feature type="domain" description="DUF7674" evidence="1">
    <location>
        <begin position="7"/>
        <end position="112"/>
    </location>
</feature>